<dbReference type="AlphaFoldDB" id="A0A3L6L484"/>
<dbReference type="PANTHER" id="PTHR12239:SF41">
    <property type="entry name" value="MEMBRANE ASSOCIATED PROTEIN, PUTATIVE-RELATED"/>
    <property type="match status" value="1"/>
</dbReference>
<dbReference type="EMBL" id="QSBY01000007">
    <property type="protein sequence ID" value="RHW71463.1"/>
    <property type="molecule type" value="Genomic_DNA"/>
</dbReference>
<evidence type="ECO:0000313" key="3">
    <source>
        <dbReference type="Proteomes" id="UP000266743"/>
    </source>
</evidence>
<sequence>MEDARLEAEEESRFKAEEEARLKAEEEAVTLLEGKEHIIDRVRALSDDIIRQSLNDAFSRHIASARAMEDARLEAEEEARLKAEEEARFKAEEEARLKAEEEARLKAEEEARFKAEEEARLKAEEEARLKAEEEARFKAEEEARLKAEEEAVTLLEGKEHIIDRVRALSDDIIRQSLNDAFSRHIASARAMEDARLEAEEESRLKAEKEARFKAEEEARLKAEEEARFKAEEEARLKAEEEARLKAEEEARLKAEEEARFKAEEEARLKAEEEAVTLLEGKEHIIDRVRALSDDIIRQSLNDAFSRHIASARAMEDARLEAEEEARFKAEEEARLKAEEESRLKTEEDEQLGVDGEGAAVFGDKLFIIDCLRSLCVNLISECFEDATSVCCGGVCSFGRVVDDVAYSGELESVMSMSLLDTFRGGEACVGAAEAVTEYVLSSGISTVAMLINNDVCSSGTSEFYHGGSSTLYGSCALPSPDCGTQGTLSCVGELNGGGVASVDCVISGSSESPSIYSVVELSIAEGGPNRLVEKQGEHSGTVTPSDPSLLYSAHAGNCEKRFTAFMVDSVINYLVEGAGTALEALAHPGLLSYSTIESTLSQSIISVAAAAMGEGGLSGEWRAGLSALAERLASDYITVASREKLQRLDEFVWYEETFLSSEEALSRSAGLVSPQCLFGRLQPSDIRFLAYHYTELVRKGTNNAEDFYCEARLRENLFERNDGNGALSSSASASLLAVGGEDGLGNSGTQRSLGSPCYAGSRAGTLGMDSRRAGITQLVLGHALENLLEEMVGDAAKWVASLSEVR</sequence>
<gene>
    <name evidence="2" type="ORF">DPX39_070082700</name>
</gene>
<feature type="coiled-coil region" evidence="1">
    <location>
        <begin position="191"/>
        <end position="281"/>
    </location>
</feature>
<feature type="coiled-coil region" evidence="1">
    <location>
        <begin position="311"/>
        <end position="349"/>
    </location>
</feature>
<keyword evidence="1" id="KW-0175">Coiled coil</keyword>
<name>A0A3L6L484_9TRYP</name>
<comment type="caution">
    <text evidence="2">The sequence shown here is derived from an EMBL/GenBank/DDBJ whole genome shotgun (WGS) entry which is preliminary data.</text>
</comment>
<reference evidence="2 3" key="1">
    <citation type="submission" date="2018-09" db="EMBL/GenBank/DDBJ databases">
        <title>whole genome sequence of T. equiperdum IVM-t1 strain.</title>
        <authorList>
            <person name="Suganuma K."/>
        </authorList>
    </citation>
    <scope>NUCLEOTIDE SEQUENCE [LARGE SCALE GENOMIC DNA]</scope>
    <source>
        <strain evidence="2 3">IVM-t1</strain>
    </source>
</reference>
<evidence type="ECO:0008006" key="4">
    <source>
        <dbReference type="Google" id="ProtNLM"/>
    </source>
</evidence>
<feature type="coiled-coil region" evidence="1">
    <location>
        <begin position="7"/>
        <end position="35"/>
    </location>
</feature>
<accession>A0A3L6L484</accession>
<dbReference type="InterPro" id="IPR052293">
    <property type="entry name" value="SRRP"/>
</dbReference>
<evidence type="ECO:0000313" key="2">
    <source>
        <dbReference type="EMBL" id="RHW71463.1"/>
    </source>
</evidence>
<protein>
    <recommendedName>
        <fullName evidence="4">Kinetoplast DNA-associated protein</fullName>
    </recommendedName>
</protein>
<dbReference type="PANTHER" id="PTHR12239">
    <property type="entry name" value="PROTEIN CBG20215-RELATED"/>
    <property type="match status" value="1"/>
</dbReference>
<organism evidence="2 3">
    <name type="scientific">Trypanosoma brucei equiperdum</name>
    <dbReference type="NCBI Taxonomy" id="630700"/>
    <lineage>
        <taxon>Eukaryota</taxon>
        <taxon>Discoba</taxon>
        <taxon>Euglenozoa</taxon>
        <taxon>Kinetoplastea</taxon>
        <taxon>Metakinetoplastina</taxon>
        <taxon>Trypanosomatida</taxon>
        <taxon>Trypanosomatidae</taxon>
        <taxon>Trypanosoma</taxon>
    </lineage>
</organism>
<feature type="coiled-coil region" evidence="1">
    <location>
        <begin position="65"/>
        <end position="158"/>
    </location>
</feature>
<dbReference type="Proteomes" id="UP000266743">
    <property type="component" value="Chromosome 7"/>
</dbReference>
<proteinExistence type="predicted"/>
<evidence type="ECO:0000256" key="1">
    <source>
        <dbReference type="SAM" id="Coils"/>
    </source>
</evidence>